<evidence type="ECO:0000313" key="5">
    <source>
        <dbReference type="Proteomes" id="UP000601055"/>
    </source>
</evidence>
<dbReference type="AlphaFoldDB" id="A0A923DYS4"/>
<dbReference type="InterPro" id="IPR023997">
    <property type="entry name" value="TonB-dep_OMP_SusC/RagA_CS"/>
</dbReference>
<gene>
    <name evidence="4" type="ORF">GM921_13645</name>
</gene>
<evidence type="ECO:0000259" key="3">
    <source>
        <dbReference type="Pfam" id="PF07715"/>
    </source>
</evidence>
<dbReference type="InterPro" id="IPR037066">
    <property type="entry name" value="Plug_dom_sf"/>
</dbReference>
<keyword evidence="1" id="KW-0812">Transmembrane</keyword>
<dbReference type="GO" id="GO:0009279">
    <property type="term" value="C:cell outer membrane"/>
    <property type="evidence" value="ECO:0007669"/>
    <property type="project" value="UniProtKB-SubCell"/>
</dbReference>
<evidence type="ECO:0000313" key="4">
    <source>
        <dbReference type="EMBL" id="MBB2146541.1"/>
    </source>
</evidence>
<comment type="caution">
    <text evidence="4">The sequence shown here is derived from an EMBL/GenBank/DDBJ whole genome shotgun (WGS) entry which is preliminary data.</text>
</comment>
<keyword evidence="2" id="KW-0732">Signal</keyword>
<dbReference type="InterPro" id="IPR012910">
    <property type="entry name" value="Plug_dom"/>
</dbReference>
<dbReference type="RefSeq" id="WP_182923192.1">
    <property type="nucleotide sequence ID" value="NZ_WNXD01000002.1"/>
</dbReference>
<sequence length="118" mass="12738">MKKLIYLLLLTVLVCSFQQANAQETGSAKTKPDTVKTVTSASGFICRVAIDKADTNHPLVVLNDEVIEYAGIKGIDPNKISTISILKDASATALYGQRAKNGVIIISTKDYVPKKTIK</sequence>
<accession>A0A923DYS4</accession>
<feature type="domain" description="TonB-dependent receptor plug" evidence="3">
    <location>
        <begin position="47"/>
        <end position="103"/>
    </location>
</feature>
<organism evidence="4 5">
    <name type="scientific">Pedobacter planticolens</name>
    <dbReference type="NCBI Taxonomy" id="2679964"/>
    <lineage>
        <taxon>Bacteria</taxon>
        <taxon>Pseudomonadati</taxon>
        <taxon>Bacteroidota</taxon>
        <taxon>Sphingobacteriia</taxon>
        <taxon>Sphingobacteriales</taxon>
        <taxon>Sphingobacteriaceae</taxon>
        <taxon>Pedobacter</taxon>
    </lineage>
</organism>
<dbReference type="InterPro" id="IPR039426">
    <property type="entry name" value="TonB-dep_rcpt-like"/>
</dbReference>
<evidence type="ECO:0000256" key="2">
    <source>
        <dbReference type="SAM" id="SignalP"/>
    </source>
</evidence>
<keyword evidence="1" id="KW-0998">Cell outer membrane</keyword>
<feature type="signal peptide" evidence="2">
    <location>
        <begin position="1"/>
        <end position="22"/>
    </location>
</feature>
<dbReference type="Gene3D" id="2.170.130.10">
    <property type="entry name" value="TonB-dependent receptor, plug domain"/>
    <property type="match status" value="1"/>
</dbReference>
<evidence type="ECO:0000256" key="1">
    <source>
        <dbReference type="PROSITE-ProRule" id="PRU01360"/>
    </source>
</evidence>
<dbReference type="Pfam" id="PF07715">
    <property type="entry name" value="Plug"/>
    <property type="match status" value="1"/>
</dbReference>
<keyword evidence="1" id="KW-0472">Membrane</keyword>
<reference evidence="4" key="1">
    <citation type="submission" date="2019-11" db="EMBL/GenBank/DDBJ databases">
        <title>Description of Pedobacter sp. LMG 31464T.</title>
        <authorList>
            <person name="Carlier A."/>
            <person name="Qi S."/>
            <person name="Vandamme P."/>
        </authorList>
    </citation>
    <scope>NUCLEOTIDE SEQUENCE</scope>
    <source>
        <strain evidence="4">LMG 31464</strain>
    </source>
</reference>
<name>A0A923DYS4_9SPHI</name>
<keyword evidence="4" id="KW-0675">Receptor</keyword>
<dbReference type="PROSITE" id="PS52016">
    <property type="entry name" value="TONB_DEPENDENT_REC_3"/>
    <property type="match status" value="1"/>
</dbReference>
<comment type="subcellular location">
    <subcellularLocation>
        <location evidence="1">Cell outer membrane</location>
        <topology evidence="1">Multi-pass membrane protein</topology>
    </subcellularLocation>
</comment>
<protein>
    <submittedName>
        <fullName evidence="4">TonB-dependent receptor plug domain-containing protein</fullName>
    </submittedName>
</protein>
<keyword evidence="1" id="KW-0813">Transport</keyword>
<proteinExistence type="inferred from homology"/>
<keyword evidence="1" id="KW-1134">Transmembrane beta strand</keyword>
<dbReference type="NCBIfam" id="TIGR04057">
    <property type="entry name" value="SusC_RagA_signa"/>
    <property type="match status" value="1"/>
</dbReference>
<keyword evidence="5" id="KW-1185">Reference proteome</keyword>
<dbReference type="SUPFAM" id="SSF56935">
    <property type="entry name" value="Porins"/>
    <property type="match status" value="1"/>
</dbReference>
<comment type="similarity">
    <text evidence="1">Belongs to the TonB-dependent receptor family.</text>
</comment>
<feature type="chain" id="PRO_5037749192" evidence="2">
    <location>
        <begin position="23"/>
        <end position="118"/>
    </location>
</feature>
<dbReference type="EMBL" id="WNXD01000002">
    <property type="protein sequence ID" value="MBB2146541.1"/>
    <property type="molecule type" value="Genomic_DNA"/>
</dbReference>
<dbReference type="Proteomes" id="UP000601055">
    <property type="component" value="Unassembled WGS sequence"/>
</dbReference>